<sequence length="92" mass="9549">MWTNTTERGPSVVPKLSTATGLVYTYVQEPDGLGGQRWSWAGLDARTGATAFKHPAGTGLEANNNYAGIALGPDGTAYLGTIGGPRTLRDGP</sequence>
<dbReference type="AlphaFoldDB" id="A0A9E7C3A5"/>
<name>A0A9E7C3A5_9ACTN</name>
<proteinExistence type="predicted"/>
<reference evidence="1" key="1">
    <citation type="journal article" date="2022" name="Int. J. Syst. Evol. Microbiol.">
        <title>Pseudomonas aegrilactucae sp. nov. and Pseudomonas morbosilactucae sp. nov., pathogens causing bacterial rot of lettuce in Japan.</title>
        <authorList>
            <person name="Sawada H."/>
            <person name="Fujikawa T."/>
            <person name="Satou M."/>
        </authorList>
    </citation>
    <scope>NUCLEOTIDE SEQUENCE</scope>
    <source>
        <strain evidence="1">0166_1</strain>
    </source>
</reference>
<dbReference type="Proteomes" id="UP001162834">
    <property type="component" value="Chromosome"/>
</dbReference>
<dbReference type="KEGG" id="sbae:DSM104329_04747"/>
<protein>
    <submittedName>
        <fullName evidence="1">Uncharacterized protein</fullName>
    </submittedName>
</protein>
<keyword evidence="2" id="KW-1185">Reference proteome</keyword>
<dbReference type="EMBL" id="CP087164">
    <property type="protein sequence ID" value="UGS38323.1"/>
    <property type="molecule type" value="Genomic_DNA"/>
</dbReference>
<organism evidence="1 2">
    <name type="scientific">Capillimicrobium parvum</name>
    <dbReference type="NCBI Taxonomy" id="2884022"/>
    <lineage>
        <taxon>Bacteria</taxon>
        <taxon>Bacillati</taxon>
        <taxon>Actinomycetota</taxon>
        <taxon>Thermoleophilia</taxon>
        <taxon>Solirubrobacterales</taxon>
        <taxon>Capillimicrobiaceae</taxon>
        <taxon>Capillimicrobium</taxon>
    </lineage>
</organism>
<evidence type="ECO:0000313" key="2">
    <source>
        <dbReference type="Proteomes" id="UP001162834"/>
    </source>
</evidence>
<accession>A0A9E7C3A5</accession>
<gene>
    <name evidence="1" type="ORF">DSM104329_04747</name>
</gene>
<evidence type="ECO:0000313" key="1">
    <source>
        <dbReference type="EMBL" id="UGS38323.1"/>
    </source>
</evidence>